<dbReference type="GO" id="GO:0003849">
    <property type="term" value="F:3-deoxy-7-phosphoheptulonate synthase activity"/>
    <property type="evidence" value="ECO:0007669"/>
    <property type="project" value="UniProtKB-EC"/>
</dbReference>
<dbReference type="EMBL" id="LSRX01000025">
    <property type="protein sequence ID" value="OLQ13669.1"/>
    <property type="molecule type" value="Genomic_DNA"/>
</dbReference>
<feature type="binding site" evidence="10">
    <location>
        <position position="666"/>
    </location>
    <ligand>
        <name>phosphoenolpyruvate</name>
        <dbReference type="ChEBI" id="CHEBI:58702"/>
    </ligand>
</feature>
<dbReference type="Gene3D" id="3.40.50.1820">
    <property type="entry name" value="alpha/beta hydrolase"/>
    <property type="match status" value="1"/>
</dbReference>
<dbReference type="GO" id="GO:0046872">
    <property type="term" value="F:metal ion binding"/>
    <property type="evidence" value="ECO:0007669"/>
    <property type="project" value="UniProtKB-KW"/>
</dbReference>
<evidence type="ECO:0000256" key="9">
    <source>
        <dbReference type="ARBA" id="ARBA00047508"/>
    </source>
</evidence>
<dbReference type="SUPFAM" id="SSF53474">
    <property type="entry name" value="alpha/beta-Hydrolases"/>
    <property type="match status" value="1"/>
</dbReference>
<keyword evidence="11" id="KW-0057">Aromatic amino acid biosynthesis</keyword>
<evidence type="ECO:0000256" key="10">
    <source>
        <dbReference type="PIRSR" id="PIRSR602480-1"/>
    </source>
</evidence>
<dbReference type="InterPro" id="IPR042216">
    <property type="entry name" value="MitoNEET_CISD"/>
</dbReference>
<feature type="binding site" evidence="10">
    <location>
        <position position="635"/>
    </location>
    <ligand>
        <name>phosphoenolpyruvate</name>
        <dbReference type="ChEBI" id="CHEBI:58702"/>
    </ligand>
</feature>
<evidence type="ECO:0000256" key="11">
    <source>
        <dbReference type="RuleBase" id="RU363071"/>
    </source>
</evidence>
<evidence type="ECO:0000256" key="6">
    <source>
        <dbReference type="ARBA" id="ARBA00023004"/>
    </source>
</evidence>
<dbReference type="InterPro" id="IPR013785">
    <property type="entry name" value="Aldolase_TIM"/>
</dbReference>
<keyword evidence="6" id="KW-0408">Iron</keyword>
<comment type="cofactor">
    <cofactor evidence="8">
        <name>[2Fe-2S] cluster</name>
        <dbReference type="ChEBI" id="CHEBI:190135"/>
    </cofactor>
</comment>
<reference evidence="13 14" key="1">
    <citation type="submission" date="2016-02" db="EMBL/GenBank/DDBJ databases">
        <title>Genome analysis of coral dinoflagellate symbionts highlights evolutionary adaptations to a symbiotic lifestyle.</title>
        <authorList>
            <person name="Aranda M."/>
            <person name="Li Y."/>
            <person name="Liew Y.J."/>
            <person name="Baumgarten S."/>
            <person name="Simakov O."/>
            <person name="Wilson M."/>
            <person name="Piel J."/>
            <person name="Ashoor H."/>
            <person name="Bougouffa S."/>
            <person name="Bajic V.B."/>
            <person name="Ryu T."/>
            <person name="Ravasi T."/>
            <person name="Bayer T."/>
            <person name="Micklem G."/>
            <person name="Kim H."/>
            <person name="Bhak J."/>
            <person name="Lajeunesse T.C."/>
            <person name="Voolstra C.R."/>
        </authorList>
    </citation>
    <scope>NUCLEOTIDE SEQUENCE [LARGE SCALE GENOMIC DNA]</scope>
    <source>
        <strain evidence="13 14">CCMP2467</strain>
    </source>
</reference>
<protein>
    <recommendedName>
        <fullName evidence="11">Phospho-2-dehydro-3-deoxyheptonate aldolase</fullName>
        <ecNumber evidence="11">2.5.1.54</ecNumber>
    </recommendedName>
</protein>
<sequence>MRASSSLELSAATGTVLVWRSLHPDAFCARRDGLRAAAVLAAIPETASGIENKPQAFKYGRQAEQTADLWLPAGQSPKGVVVLLHGGFWLVQYGKELMTDLARDVVQRGYAALNLEYRRVGSPTWKDANTTLSDVSAGLALLDSGKLPLDGLPFAVVGHSAGGHLALWSQLRSAEVSPAAAVVSAGGVLDLCYADSEELGGGAGAVPRFLSYRETASLRREVSPIDMLPPCRVNSLRGNEAQRGVAPQAHIGLIHGSLDEVVPPEQSIRFLVSSTCAGIPCELHLVKKEGHYEVLNPKSKSWQSTMDFVRVAFAAPKRRTLRGAMAATVREELREETLIRSQLQGEVGYSPPLLPCSFDVLIMPAAWSPSSWRTLPKHQMAEWEDKAVADKVFSKLGKLPPLVQPKECDRLKALLAEAGRGERFIVQGGDCAERFMDCEGERLEQQLKLILQMGMVVEHISAKPTLKICRIAGQYGKPRSKPTEVVEGHGEIMSFKGDNINGFDPKDRKWDPERLLLGYWHSSATLNYLRGYAACGDHQPLQAVQVSELKASEHYNSYVEDARAIGLKPIAAETTEFFTSHEAMQLDLEESLTRPVGSKFYNLSAHLVWIGDRTRQLDCAHIEYFRGIANPIGVKVGPSMKNDELKELVTVLNPNKEEGRLMLITRYGAGKAEAMLPGHIQAVKDSGVPVVWQCDGVHGNGIVASNKYKTRSWDAIVTEIAERSSCNNFPTSAMAVKVDPTSLVIGVGLGAAAAFLLAKATLKPTPVNPGIDKASPKVATVMTVKDIEDALSKSSSGKVALCRCWRSSKFPFCDGSHGKYNEACGDNTGPLVVSKA</sequence>
<dbReference type="Gene3D" id="3.20.20.70">
    <property type="entry name" value="Aldolase class I"/>
    <property type="match status" value="1"/>
</dbReference>
<dbReference type="PANTHER" id="PTHR21337">
    <property type="entry name" value="PHOSPHO-2-DEHYDRO-3-DEOXYHEPTONATE ALDOLASE 1, 2"/>
    <property type="match status" value="1"/>
</dbReference>
<gene>
    <name evidence="13" type="primary">aro-8</name>
    <name evidence="13" type="ORF">AK812_SmicGene2267</name>
</gene>
<accession>A0A1Q9F1Y3</accession>
<dbReference type="Pfam" id="PF20434">
    <property type="entry name" value="BD-FAE"/>
    <property type="match status" value="1"/>
</dbReference>
<dbReference type="Gene3D" id="3.40.5.90">
    <property type="entry name" value="CDGSH iron-sulfur domain, mitoNEET-type"/>
    <property type="match status" value="1"/>
</dbReference>
<evidence type="ECO:0000256" key="1">
    <source>
        <dbReference type="ARBA" id="ARBA00004688"/>
    </source>
</evidence>
<dbReference type="Pfam" id="PF01474">
    <property type="entry name" value="DAHP_synth_2"/>
    <property type="match status" value="1"/>
</dbReference>
<dbReference type="InterPro" id="IPR049492">
    <property type="entry name" value="BD-FAE-like_dom"/>
</dbReference>
<keyword evidence="14" id="KW-1185">Reference proteome</keyword>
<evidence type="ECO:0000256" key="5">
    <source>
        <dbReference type="ARBA" id="ARBA00022723"/>
    </source>
</evidence>
<comment type="caution">
    <text evidence="13">The sequence shown here is derived from an EMBL/GenBank/DDBJ whole genome shotgun (WGS) entry which is preliminary data.</text>
</comment>
<evidence type="ECO:0000256" key="7">
    <source>
        <dbReference type="ARBA" id="ARBA00023014"/>
    </source>
</evidence>
<dbReference type="AlphaFoldDB" id="A0A1Q9F1Y3"/>
<dbReference type="GO" id="GO:0008652">
    <property type="term" value="P:amino acid biosynthetic process"/>
    <property type="evidence" value="ECO:0007669"/>
    <property type="project" value="UniProtKB-KW"/>
</dbReference>
<name>A0A1Q9F1Y3_SYMMI</name>
<evidence type="ECO:0000313" key="14">
    <source>
        <dbReference type="Proteomes" id="UP000186817"/>
    </source>
</evidence>
<evidence type="ECO:0000259" key="12">
    <source>
        <dbReference type="SMART" id="SM00704"/>
    </source>
</evidence>
<comment type="similarity">
    <text evidence="2 11">Belongs to the class-II DAHP synthase family.</text>
</comment>
<keyword evidence="7" id="KW-0411">Iron-sulfur</keyword>
<evidence type="ECO:0000256" key="8">
    <source>
        <dbReference type="ARBA" id="ARBA00034078"/>
    </source>
</evidence>
<keyword evidence="10" id="KW-0170">Cobalt</keyword>
<keyword evidence="10" id="KW-0464">Manganese</keyword>
<dbReference type="InterPro" id="IPR018967">
    <property type="entry name" value="FeS-contain_CDGSH-typ"/>
</dbReference>
<dbReference type="InterPro" id="IPR002480">
    <property type="entry name" value="DAHP_synth_2"/>
</dbReference>
<feature type="binding site" evidence="10">
    <location>
        <position position="431"/>
    </location>
    <ligand>
        <name>Mn(2+)</name>
        <dbReference type="ChEBI" id="CHEBI:29035"/>
    </ligand>
</feature>
<dbReference type="GO" id="GO:0005737">
    <property type="term" value="C:cytoplasm"/>
    <property type="evidence" value="ECO:0007669"/>
    <property type="project" value="UniProtKB-ARBA"/>
</dbReference>
<feature type="binding site" evidence="10">
    <location>
        <position position="470"/>
    </location>
    <ligand>
        <name>phosphoenolpyruvate</name>
        <dbReference type="ChEBI" id="CHEBI:58702"/>
    </ligand>
</feature>
<proteinExistence type="inferred from homology"/>
<comment type="catalytic activity">
    <reaction evidence="9 11">
        <text>D-erythrose 4-phosphate + phosphoenolpyruvate + H2O = 7-phospho-2-dehydro-3-deoxy-D-arabino-heptonate + phosphate</text>
        <dbReference type="Rhea" id="RHEA:14717"/>
        <dbReference type="ChEBI" id="CHEBI:15377"/>
        <dbReference type="ChEBI" id="CHEBI:16897"/>
        <dbReference type="ChEBI" id="CHEBI:43474"/>
        <dbReference type="ChEBI" id="CHEBI:58394"/>
        <dbReference type="ChEBI" id="CHEBI:58702"/>
        <dbReference type="EC" id="2.5.1.54"/>
    </reaction>
</comment>
<feature type="domain" description="Iron-binding zinc finger CDGSH type" evidence="12">
    <location>
        <begin position="777"/>
        <end position="823"/>
    </location>
</feature>
<evidence type="ECO:0000256" key="2">
    <source>
        <dbReference type="ARBA" id="ARBA00008911"/>
    </source>
</evidence>
<dbReference type="OrthoDB" id="2338at2759"/>
<organism evidence="13 14">
    <name type="scientific">Symbiodinium microadriaticum</name>
    <name type="common">Dinoflagellate</name>
    <name type="synonym">Zooxanthella microadriatica</name>
    <dbReference type="NCBI Taxonomy" id="2951"/>
    <lineage>
        <taxon>Eukaryota</taxon>
        <taxon>Sar</taxon>
        <taxon>Alveolata</taxon>
        <taxon>Dinophyceae</taxon>
        <taxon>Suessiales</taxon>
        <taxon>Symbiodiniaceae</taxon>
        <taxon>Symbiodinium</taxon>
    </lineage>
</organism>
<dbReference type="GO" id="GO:0009073">
    <property type="term" value="P:aromatic amino acid family biosynthetic process"/>
    <property type="evidence" value="ECO:0007669"/>
    <property type="project" value="UniProtKB-KW"/>
</dbReference>
<dbReference type="SMART" id="SM00704">
    <property type="entry name" value="ZnF_CDGSH"/>
    <property type="match status" value="1"/>
</dbReference>
<keyword evidence="3 11" id="KW-0808">Transferase</keyword>
<comment type="cofactor">
    <cofactor evidence="10">
        <name>Mn(2+)</name>
        <dbReference type="ChEBI" id="CHEBI:29035"/>
    </cofactor>
    <cofactor evidence="10">
        <name>Co(2+)</name>
        <dbReference type="ChEBI" id="CHEBI:48828"/>
    </cofactor>
    <cofactor evidence="10">
        <name>Cd(2+)</name>
        <dbReference type="ChEBI" id="CHEBI:48775"/>
    </cofactor>
    <text evidence="10">Binds 1 divalent cation per subunit. The enzyme is active with manganese, cobalt or cadmium ions.</text>
</comment>
<keyword evidence="11" id="KW-0028">Amino-acid biosynthesis</keyword>
<comment type="pathway">
    <text evidence="1 11">Metabolic intermediate biosynthesis; chorismate biosynthesis; chorismate from D-erythrose 4-phosphate and phosphoenolpyruvate: step 1/7.</text>
</comment>
<evidence type="ECO:0000256" key="3">
    <source>
        <dbReference type="ARBA" id="ARBA00022679"/>
    </source>
</evidence>
<keyword evidence="5" id="KW-0479">Metal-binding</keyword>
<evidence type="ECO:0000256" key="4">
    <source>
        <dbReference type="ARBA" id="ARBA00022714"/>
    </source>
</evidence>
<dbReference type="InterPro" id="IPR029058">
    <property type="entry name" value="AB_hydrolase_fold"/>
</dbReference>
<dbReference type="GO" id="GO:0051537">
    <property type="term" value="F:2 iron, 2 sulfur cluster binding"/>
    <property type="evidence" value="ECO:0007669"/>
    <property type="project" value="UniProtKB-KW"/>
</dbReference>
<feature type="binding site" evidence="10">
    <location>
        <position position="698"/>
    </location>
    <ligand>
        <name>Mn(2+)</name>
        <dbReference type="ChEBI" id="CHEBI:29035"/>
    </ligand>
</feature>
<dbReference type="Pfam" id="PF09360">
    <property type="entry name" value="zf-CDGSH"/>
    <property type="match status" value="1"/>
</dbReference>
<dbReference type="EC" id="2.5.1.54" evidence="11"/>
<evidence type="ECO:0000313" key="13">
    <source>
        <dbReference type="EMBL" id="OLQ13669.1"/>
    </source>
</evidence>
<dbReference type="PANTHER" id="PTHR21337:SF0">
    <property type="entry name" value="PHOSPHO-2-DEHYDRO-3-DEOXYHEPTONATE ALDOLASE"/>
    <property type="match status" value="1"/>
</dbReference>
<keyword evidence="4" id="KW-0001">2Fe-2S</keyword>
<dbReference type="Proteomes" id="UP000186817">
    <property type="component" value="Unassembled WGS sequence"/>
</dbReference>
<dbReference type="UniPathway" id="UPA00053">
    <property type="reaction ID" value="UER00084"/>
</dbReference>
<keyword evidence="10" id="KW-0104">Cadmium</keyword>
<dbReference type="GO" id="GO:0009423">
    <property type="term" value="P:chorismate biosynthetic process"/>
    <property type="evidence" value="ECO:0007669"/>
    <property type="project" value="UniProtKB-UniPathway"/>
</dbReference>
<dbReference type="SUPFAM" id="SSF51569">
    <property type="entry name" value="Aldolase"/>
    <property type="match status" value="1"/>
</dbReference>